<protein>
    <recommendedName>
        <fullName evidence="3">Type A2 lantipeptide</fullName>
    </recommendedName>
</protein>
<name>A0A3Q9K2P6_9ACTN</name>
<accession>A0A3Q9K2P6</accession>
<sequence>MRHGFTPEIDTCEIADGELDNIAGGLASAGAEVAGHSAAVSVGNVVGTAGSLTSNVPSVQVGAMATVEANGL</sequence>
<gene>
    <name evidence="1" type="ORF">DDE74_19640</name>
</gene>
<dbReference type="RefSeq" id="WP_127151953.1">
    <property type="nucleotide sequence ID" value="NZ_CP029042.1"/>
</dbReference>
<evidence type="ECO:0008006" key="3">
    <source>
        <dbReference type="Google" id="ProtNLM"/>
    </source>
</evidence>
<evidence type="ECO:0000313" key="1">
    <source>
        <dbReference type="EMBL" id="AZS72881.1"/>
    </source>
</evidence>
<evidence type="ECO:0000313" key="2">
    <source>
        <dbReference type="Proteomes" id="UP000275579"/>
    </source>
</evidence>
<dbReference type="Proteomes" id="UP000275579">
    <property type="component" value="Chromosome"/>
</dbReference>
<organism evidence="1 2">
    <name type="scientific">Streptomyces lydicus</name>
    <dbReference type="NCBI Taxonomy" id="47763"/>
    <lineage>
        <taxon>Bacteria</taxon>
        <taxon>Bacillati</taxon>
        <taxon>Actinomycetota</taxon>
        <taxon>Actinomycetes</taxon>
        <taxon>Kitasatosporales</taxon>
        <taxon>Streptomycetaceae</taxon>
        <taxon>Streptomyces</taxon>
    </lineage>
</organism>
<proteinExistence type="predicted"/>
<reference evidence="1 2" key="1">
    <citation type="submission" date="2018-04" db="EMBL/GenBank/DDBJ databases">
        <title>Complete genome sequences of Streptomyces lydicus strain WYEC and characterization of antagonistic properties of biological control agents.</title>
        <authorList>
            <person name="Mariita R.M."/>
            <person name="Sello J.K."/>
        </authorList>
    </citation>
    <scope>NUCLEOTIDE SEQUENCE [LARGE SCALE GENOMIC DNA]</scope>
    <source>
        <strain evidence="1 2">WYEC 108</strain>
    </source>
</reference>
<dbReference type="AlphaFoldDB" id="A0A3Q9K2P6"/>
<dbReference type="EMBL" id="CP029042">
    <property type="protein sequence ID" value="AZS72881.1"/>
    <property type="molecule type" value="Genomic_DNA"/>
</dbReference>